<dbReference type="Gene3D" id="2.40.128.130">
    <property type="entry name" value="Autotransporter beta-domain"/>
    <property type="match status" value="1"/>
</dbReference>
<dbReference type="InterPro" id="IPR051551">
    <property type="entry name" value="Autotransporter_adhesion"/>
</dbReference>
<dbReference type="InterPro" id="IPR011050">
    <property type="entry name" value="Pectin_lyase_fold/virulence"/>
</dbReference>
<dbReference type="PANTHER" id="PTHR35037">
    <property type="entry name" value="C-TERMINAL REGION OF AIDA-LIKE PROTEIN"/>
    <property type="match status" value="1"/>
</dbReference>
<dbReference type="Pfam" id="PF03797">
    <property type="entry name" value="Autotransporter"/>
    <property type="match status" value="1"/>
</dbReference>
<proteinExistence type="predicted"/>
<evidence type="ECO:0000256" key="3">
    <source>
        <dbReference type="SAM" id="MobiDB-lite"/>
    </source>
</evidence>
<dbReference type="Gene3D" id="2.160.20.20">
    <property type="match status" value="4"/>
</dbReference>
<dbReference type="InterPro" id="IPR005546">
    <property type="entry name" value="Autotransporte_beta"/>
</dbReference>
<dbReference type="Pfam" id="PF18883">
    <property type="entry name" value="AC_1"/>
    <property type="match status" value="1"/>
</dbReference>
<sequence>MNRTYSIVWSAVRSMYVVASELARGHSKVKIQAHANEVTLSIEKPESGWTIITKHNALAFAIVAALGLTSSLAMADNPVSYIDGADHDLNAETSPISYSGTGQGVALYLEGLATDTGGWQATLGTGTDVVIETDGGGDILPDGTHAIGTAIMLDKGAMLNLTDAQISTTGIYTVGIDLKEKSSMTLTRGSILVGGNYGALTLYGESKATLIGTEIKATTENSSDIVSQEGSTLTIKDDSIITLTDGQVRVIGDTTLNSFLNVTESTVSSTGTDSTVIASNKGVLDITNSTVTHDNAKGAAIEASSASTLNVFGDDKSQMSVNSKGIGIKILASSVDIDGATINADGDGIFITSKGKSSWYDDTNALTVNNADVTSKTAAALHVDSKTNINDPIELNNSTLTGPTAIKLDSAVTVKATNSTTLDGNVDAGITASSLSLTNSSLQGSVNGLNSSLTLDNTSQWNMTDPSIVGNLTNDGGITLSNASGSTGTLLTVDNTLTLQGGSQINATLDTANSSPIIKAANVTLDGTLNLSSTATFVAPETDEHFGSVTLIDSQTAITTDFDSVTLDADTSAMPDYLTINAGVDANDNTNYELSTGLSWYAGANSARAAHGTFTVDADSTFTVTSELDETTATSDWDGSKLTKQGDGTLILSNTGNDYGDTEIVGGILAAKDAASLGTGDVTIAENATLALSQGTLDNNVTGEGQIVKSGSDELIVTGDNNYSGGTTISGGTLTVDHADSLGSGDIDNSGVLKVGEGELENTLFGSGSLVKTGTGELTLSGDNSYSGGTTITGGTLTADHADSLGSGDIANSGVLQVGEGELKNTLSGSGSLVKTGTGELTLSGDNDYSGGTTISGGTLTADHADSLGTGAIANSGVLQVGEGELENTLSGSGSLVKTGSGELTLSGDNDYSGGTIISDGTLIADNADSLGTGAVANSGVLQVGEGELENTLSGSGSLMKTGTGELTLSGDNGYSGGTTITGGTLIADNADSLGTGAVANSGVLQVGEGELENTLSGSGSLVKTGTGELTLSGDNSYSGGTTITDGTLTADHADSLGTGAVANSGVLQVGEGELENTLSGSGSLVKTGTGELTLSGDNSYSGTTTITDGTLIAANVNALGGGNIDNSGTLMLDANGAFELANVTTHTGATTALAAGSTLDAGQLTQENGSTLSIDLGAATDDAVITADSVTLGGTLNVTGIGSVTDSWTPEAYTYTLIDSDSAITSDFDDLTIAGMNREDVDFLTIDGKVDEADNTHYDLTASLSWYADRDNATTDAHGTFTLSDPDGSFNVAATLTDVDDTLDPGSRWDGKSLTKEGAGTLILSGDNDYSGGTTINEGTLVAASTTALGTGLVDNNATLVLDADGEVSAVGGITTHSGATTQLALGTSLDLGDSALIQQDGSTLNVELNSDSVQPLITGSSATLGGDLVVSDASLQARASDAEFQSFKLMDMTSDISGDFTSLTMNLTDKPDYLTVTGTINPEDASEYLLTEGLSWNATATSATPAHGTFTLGAGDSFEVTSVLGDKTGNGDWDGKTLTKLGAGKLTLSGVNTYTGDTNVQEGTLWLAGDGTIGEVGSQQAVNVASGATFGGSNGTTVNGKVTNEGTLVFGDSEETGAIFTLNGDLVNMGTIASGSTSSTPGNTLYVDGNYTGNGGSLYLNTVLGDDDSATDKLVITGDASGTTDLYINGIGDGAQTTNGIEVVDVGGVSTSDAFVLKNEVNASLYTYRLYWNESDNDWYLASKAQSDDDDSGGDDTPSDGGDDGGNVTPPDDGGDGGNVTPPDDGGDGGDVTPPDDGGDVAPQYRADIGAYMGNQWMARNLQMQTLYDREGSQYRNADGSVWARFKAGKAESEAVSGNIDMDSNYSQFQLGGDILAWGNGQQSITVGVMASYINADTDSTGNRGADGSQFTSSGNVDGYNLGVYATWFADAQTHSGAYVDSWYQYGFYNNSVESGDVGSESYDSTANAVSLETGYRYDIALSNGNTVSLTPQAQVVWQNYSADSVKDNYGTRIDGQDGDSWTTRLGLRVDGKLYKGSRTVIQPFAEANWLHTSDDVSVSFDDATVKQDLPANRAELKVGLQADIDKQWSVRAQVAGQTGSNDFGDLNGSLNLRYNW</sequence>
<dbReference type="InterPro" id="IPR043990">
    <property type="entry name" value="AC_1"/>
</dbReference>
<feature type="domain" description="Autotransporter" evidence="4">
    <location>
        <begin position="1837"/>
        <end position="2119"/>
    </location>
</feature>
<dbReference type="EMBL" id="AAHVJI010000014">
    <property type="protein sequence ID" value="ECA7541845.1"/>
    <property type="molecule type" value="Genomic_DNA"/>
</dbReference>
<dbReference type="Pfam" id="PF13018">
    <property type="entry name" value="ESPR"/>
    <property type="match status" value="1"/>
</dbReference>
<dbReference type="CDD" id="cd01344">
    <property type="entry name" value="PL2_Passenger_AT"/>
    <property type="match status" value="1"/>
</dbReference>
<gene>
    <name evidence="5" type="primary">shdA</name>
    <name evidence="5" type="ORF">EPL59_13245</name>
</gene>
<protein>
    <submittedName>
        <fullName evidence="5">Fibronectin-binding autotransporter adhesin ShdA</fullName>
    </submittedName>
</protein>
<name>A0A5X7K3P9_SALET</name>
<evidence type="ECO:0000259" key="4">
    <source>
        <dbReference type="PROSITE" id="PS51208"/>
    </source>
</evidence>
<dbReference type="SMART" id="SM00869">
    <property type="entry name" value="Autotransporter"/>
    <property type="match status" value="1"/>
</dbReference>
<dbReference type="InterPro" id="IPR036709">
    <property type="entry name" value="Autotransporte_beta_dom_sf"/>
</dbReference>
<dbReference type="NCBIfam" id="NF011847">
    <property type="entry name" value="PRK15319.1"/>
    <property type="match status" value="1"/>
</dbReference>
<keyword evidence="2" id="KW-0843">Virulence</keyword>
<dbReference type="InterPro" id="IPR006315">
    <property type="entry name" value="OM_autotransptr_brl_dom"/>
</dbReference>
<organism evidence="5">
    <name type="scientific">Salmonella enterica subsp. enterica serovar Strasbourg</name>
    <dbReference type="NCBI Taxonomy" id="682796"/>
    <lineage>
        <taxon>Bacteria</taxon>
        <taxon>Pseudomonadati</taxon>
        <taxon>Pseudomonadota</taxon>
        <taxon>Gammaproteobacteria</taxon>
        <taxon>Enterobacterales</taxon>
        <taxon>Enterobacteriaceae</taxon>
        <taxon>Salmonella</taxon>
    </lineage>
</organism>
<dbReference type="InterPro" id="IPR013425">
    <property type="entry name" value="Autotrns_rpt"/>
</dbReference>
<dbReference type="Pfam" id="PF12951">
    <property type="entry name" value="PATR"/>
    <property type="match status" value="10"/>
</dbReference>
<comment type="caution">
    <text evidence="5">The sequence shown here is derived from an EMBL/GenBank/DDBJ whole genome shotgun (WGS) entry which is preliminary data.</text>
</comment>
<evidence type="ECO:0000313" key="5">
    <source>
        <dbReference type="EMBL" id="ECA7541845.1"/>
    </source>
</evidence>
<dbReference type="NCBIfam" id="TIGR02601">
    <property type="entry name" value="autotrns_rpt"/>
    <property type="match status" value="9"/>
</dbReference>
<feature type="region of interest" description="Disordered" evidence="3">
    <location>
        <begin position="1746"/>
        <end position="1806"/>
    </location>
</feature>
<evidence type="ECO:0000256" key="2">
    <source>
        <dbReference type="ARBA" id="ARBA00023026"/>
    </source>
</evidence>
<dbReference type="SUPFAM" id="SSF103515">
    <property type="entry name" value="Autotransporter"/>
    <property type="match status" value="1"/>
</dbReference>
<dbReference type="SUPFAM" id="SSF51126">
    <property type="entry name" value="Pectin lyase-like"/>
    <property type="match status" value="4"/>
</dbReference>
<dbReference type="PROSITE" id="PS51208">
    <property type="entry name" value="AUTOTRANSPORTER"/>
    <property type="match status" value="1"/>
</dbReference>
<reference evidence="5" key="1">
    <citation type="submission" date="2019-01" db="EMBL/GenBank/DDBJ databases">
        <authorList>
            <person name="Ashton P.M."/>
            <person name="Dallman T."/>
            <person name="Nair S."/>
            <person name="De Pinna E."/>
            <person name="Peters T."/>
            <person name="Grant K."/>
        </authorList>
    </citation>
    <scope>NUCLEOTIDE SEQUENCE</scope>
    <source>
        <strain evidence="5">660431</strain>
    </source>
</reference>
<keyword evidence="1" id="KW-0732">Signal</keyword>
<feature type="compositionally biased region" description="Acidic residues" evidence="3">
    <location>
        <begin position="1750"/>
        <end position="1765"/>
    </location>
</feature>
<dbReference type="PANTHER" id="PTHR35037:SF3">
    <property type="entry name" value="C-TERMINAL REGION OF AIDA-LIKE PROTEIN"/>
    <property type="match status" value="1"/>
</dbReference>
<dbReference type="InterPro" id="IPR012332">
    <property type="entry name" value="Autotransporter_pectin_lyase_C"/>
</dbReference>
<accession>A0A5X7K3P9</accession>
<evidence type="ECO:0000256" key="1">
    <source>
        <dbReference type="ARBA" id="ARBA00022729"/>
    </source>
</evidence>
<dbReference type="NCBIfam" id="TIGR01414">
    <property type="entry name" value="autotrans_barl"/>
    <property type="match status" value="1"/>
</dbReference>
<dbReference type="InterPro" id="IPR024973">
    <property type="entry name" value="ESPR"/>
</dbReference>
<dbReference type="GO" id="GO:0019867">
    <property type="term" value="C:outer membrane"/>
    <property type="evidence" value="ECO:0007669"/>
    <property type="project" value="InterPro"/>
</dbReference>